<accession>A0A7C5I4N5</accession>
<reference evidence="2" key="1">
    <citation type="journal article" date="2020" name="mSystems">
        <title>Genome- and Community-Level Interaction Insights into Carbon Utilization and Element Cycling Functions of Hydrothermarchaeota in Hydrothermal Sediment.</title>
        <authorList>
            <person name="Zhou Z."/>
            <person name="Liu Y."/>
            <person name="Xu W."/>
            <person name="Pan J."/>
            <person name="Luo Z.H."/>
            <person name="Li M."/>
        </authorList>
    </citation>
    <scope>NUCLEOTIDE SEQUENCE [LARGE SCALE GENOMIC DNA]</scope>
    <source>
        <strain evidence="2">HyVt-94</strain>
    </source>
</reference>
<gene>
    <name evidence="2" type="ORF">ENL41_02345</name>
</gene>
<dbReference type="EMBL" id="DRTV01000164">
    <property type="protein sequence ID" value="HHF58245.1"/>
    <property type="molecule type" value="Genomic_DNA"/>
</dbReference>
<keyword evidence="1" id="KW-1133">Transmembrane helix</keyword>
<protein>
    <submittedName>
        <fullName evidence="2">Uncharacterized protein</fullName>
    </submittedName>
</protein>
<dbReference type="Proteomes" id="UP000886014">
    <property type="component" value="Unassembled WGS sequence"/>
</dbReference>
<keyword evidence="1" id="KW-0472">Membrane</keyword>
<keyword evidence="1" id="KW-0812">Transmembrane</keyword>
<sequence>MGYTIYYHVKIKEYKKACMFIERICNGLNLDCRFNEREIIIKPPSKEVEPLVIKNGRGFVKTYKREPYTSIYLLVLFSLSAFGSVEVSDDEGFGL</sequence>
<comment type="caution">
    <text evidence="2">The sequence shown here is derived from an EMBL/GenBank/DDBJ whole genome shotgun (WGS) entry which is preliminary data.</text>
</comment>
<feature type="transmembrane region" description="Helical" evidence="1">
    <location>
        <begin position="67"/>
        <end position="85"/>
    </location>
</feature>
<dbReference type="AlphaFoldDB" id="A0A7C5I4N5"/>
<name>A0A7C5I4N5_UNCW3</name>
<evidence type="ECO:0000256" key="1">
    <source>
        <dbReference type="SAM" id="Phobius"/>
    </source>
</evidence>
<proteinExistence type="predicted"/>
<organism evidence="2">
    <name type="scientific">candidate division WOR-3 bacterium</name>
    <dbReference type="NCBI Taxonomy" id="2052148"/>
    <lineage>
        <taxon>Bacteria</taxon>
        <taxon>Bacteria division WOR-3</taxon>
    </lineage>
</organism>
<evidence type="ECO:0000313" key="2">
    <source>
        <dbReference type="EMBL" id="HHF58245.1"/>
    </source>
</evidence>